<keyword evidence="3" id="KW-1185">Reference proteome</keyword>
<sequence>MALLALVRGKKQIKEDALVLLPNRRTRQSRDQTLKGFEALGAGETPLATVERRTTQVCQRHVRPVVGALNGGGACGGWHAWGERQLKKEARVAETIWVVGLGFVLILGHVLDYFLFIWFGFFLGQNWLLHNVDIK</sequence>
<keyword evidence="1" id="KW-1133">Transmembrane helix</keyword>
<keyword evidence="1" id="KW-0812">Transmembrane</keyword>
<dbReference type="Proteomes" id="UP000032142">
    <property type="component" value="Unassembled WGS sequence"/>
</dbReference>
<name>A0A0B0N8U9_GOSAR</name>
<evidence type="ECO:0000313" key="3">
    <source>
        <dbReference type="Proteomes" id="UP000032142"/>
    </source>
</evidence>
<evidence type="ECO:0000313" key="2">
    <source>
        <dbReference type="EMBL" id="KHG07531.1"/>
    </source>
</evidence>
<dbReference type="EMBL" id="JRRC01476385">
    <property type="protein sequence ID" value="KHG07531.1"/>
    <property type="molecule type" value="Genomic_DNA"/>
</dbReference>
<evidence type="ECO:0000256" key="1">
    <source>
        <dbReference type="SAM" id="Phobius"/>
    </source>
</evidence>
<dbReference type="AlphaFoldDB" id="A0A0B0N8U9"/>
<gene>
    <name evidence="2" type="ORF">F383_34092</name>
</gene>
<protein>
    <submittedName>
        <fullName evidence="2">WD repeat-containing 87</fullName>
    </submittedName>
</protein>
<organism evidence="2 3">
    <name type="scientific">Gossypium arboreum</name>
    <name type="common">Tree cotton</name>
    <name type="synonym">Gossypium nanking</name>
    <dbReference type="NCBI Taxonomy" id="29729"/>
    <lineage>
        <taxon>Eukaryota</taxon>
        <taxon>Viridiplantae</taxon>
        <taxon>Streptophyta</taxon>
        <taxon>Embryophyta</taxon>
        <taxon>Tracheophyta</taxon>
        <taxon>Spermatophyta</taxon>
        <taxon>Magnoliopsida</taxon>
        <taxon>eudicotyledons</taxon>
        <taxon>Gunneridae</taxon>
        <taxon>Pentapetalae</taxon>
        <taxon>rosids</taxon>
        <taxon>malvids</taxon>
        <taxon>Malvales</taxon>
        <taxon>Malvaceae</taxon>
        <taxon>Malvoideae</taxon>
        <taxon>Gossypium</taxon>
    </lineage>
</organism>
<reference evidence="3" key="1">
    <citation type="submission" date="2014-09" db="EMBL/GenBank/DDBJ databases">
        <authorList>
            <person name="Mudge J."/>
            <person name="Ramaraj T."/>
            <person name="Lindquist I.E."/>
            <person name="Bharti A.K."/>
            <person name="Sundararajan A."/>
            <person name="Cameron C.T."/>
            <person name="Woodward J.E."/>
            <person name="May G.D."/>
            <person name="Brubaker C."/>
            <person name="Broadhvest J."/>
            <person name="Wilkins T.A."/>
        </authorList>
    </citation>
    <scope>NUCLEOTIDE SEQUENCE</scope>
    <source>
        <strain evidence="3">cv. AKA8401</strain>
    </source>
</reference>
<proteinExistence type="predicted"/>
<feature type="transmembrane region" description="Helical" evidence="1">
    <location>
        <begin position="96"/>
        <end position="121"/>
    </location>
</feature>
<accession>A0A0B0N8U9</accession>
<keyword evidence="1" id="KW-0472">Membrane</keyword>
<comment type="caution">
    <text evidence="2">The sequence shown here is derived from an EMBL/GenBank/DDBJ whole genome shotgun (WGS) entry which is preliminary data.</text>
</comment>